<dbReference type="InterPro" id="IPR052745">
    <property type="entry name" value="G3P_Oxidase/Oxidoreductase"/>
</dbReference>
<dbReference type="SUPFAM" id="SSF51905">
    <property type="entry name" value="FAD/NAD(P)-binding domain"/>
    <property type="match status" value="1"/>
</dbReference>
<name>A0A399EP07_9DEIN</name>
<feature type="domain" description="FAD dependent oxidoreductase" evidence="1">
    <location>
        <begin position="29"/>
        <end position="356"/>
    </location>
</feature>
<sequence>MLRPMSTPVWEDGKWQGFPRLEGTLKTEFCVVGLGGSGLAAVRELLRLGRRVVGVDAGPVAAGAAGRNGGFLLAGLAKFYHQAVQEHGHGFAQRVYQATLAQIDQMARETPEVIRRVGSLRIAASEEELQDCRAHLEALRADGFRALPYEGPEGQGILLPDDAAMNPLLRCRTLAQQAREAGALLFEHSPVLEISGNEVRTPQGRVRCSGVLVAVDGGLERLLPELSGRVRTARLQMLATAPIPPRFPRPVYRRWGYDYWQQLPDGRLALGGLRDLGGEAEWTLSSQPTPQLQQALEGLLTSLGVQAPVVHRWAALVGYTPTGLPIAEEVRPGVWAIGGYSGTGNVLGALLGQEAAWALCGKRRPGAVFLA</sequence>
<reference evidence="2 3" key="1">
    <citation type="submission" date="2018-08" db="EMBL/GenBank/DDBJ databases">
        <title>Meiothermus luteus KCTC 52599 genome sequencing project.</title>
        <authorList>
            <person name="Da Costa M.S."/>
            <person name="Albuquerque L."/>
            <person name="Raposo P."/>
            <person name="Froufe H.J.C."/>
            <person name="Barroso C.S."/>
            <person name="Egas C."/>
        </authorList>
    </citation>
    <scope>NUCLEOTIDE SEQUENCE [LARGE SCALE GENOMIC DNA]</scope>
    <source>
        <strain evidence="2 3">KCTC 52599</strain>
    </source>
</reference>
<keyword evidence="3" id="KW-1185">Reference proteome</keyword>
<gene>
    <name evidence="2" type="primary">puuB</name>
    <name evidence="2" type="ORF">Mlute_02057</name>
</gene>
<dbReference type="InterPro" id="IPR036188">
    <property type="entry name" value="FAD/NAD-bd_sf"/>
</dbReference>
<evidence type="ECO:0000313" key="3">
    <source>
        <dbReference type="Proteomes" id="UP000265800"/>
    </source>
</evidence>
<dbReference type="AlphaFoldDB" id="A0A399EP07"/>
<dbReference type="PANTHER" id="PTHR42720:SF1">
    <property type="entry name" value="GLYCEROL 3-PHOSPHATE OXIDASE"/>
    <property type="match status" value="1"/>
</dbReference>
<keyword evidence="2" id="KW-0560">Oxidoreductase</keyword>
<evidence type="ECO:0000313" key="2">
    <source>
        <dbReference type="EMBL" id="RIH83881.1"/>
    </source>
</evidence>
<dbReference type="EMBL" id="QWKZ01000071">
    <property type="protein sequence ID" value="RIH83881.1"/>
    <property type="molecule type" value="Genomic_DNA"/>
</dbReference>
<dbReference type="Proteomes" id="UP000265800">
    <property type="component" value="Unassembled WGS sequence"/>
</dbReference>
<protein>
    <submittedName>
        <fullName evidence="2">Gamma-glutamylputrescine oxidoreductase</fullName>
        <ecNumber evidence="2">1.4.3.-</ecNumber>
    </submittedName>
</protein>
<proteinExistence type="predicted"/>
<dbReference type="GO" id="GO:0016491">
    <property type="term" value="F:oxidoreductase activity"/>
    <property type="evidence" value="ECO:0007669"/>
    <property type="project" value="UniProtKB-KW"/>
</dbReference>
<evidence type="ECO:0000259" key="1">
    <source>
        <dbReference type="Pfam" id="PF01266"/>
    </source>
</evidence>
<dbReference type="Gene3D" id="3.30.9.10">
    <property type="entry name" value="D-Amino Acid Oxidase, subunit A, domain 2"/>
    <property type="match status" value="1"/>
</dbReference>
<dbReference type="InterPro" id="IPR006076">
    <property type="entry name" value="FAD-dep_OxRdtase"/>
</dbReference>
<organism evidence="2 3">
    <name type="scientific">Meiothermus luteus</name>
    <dbReference type="NCBI Taxonomy" id="2026184"/>
    <lineage>
        <taxon>Bacteria</taxon>
        <taxon>Thermotogati</taxon>
        <taxon>Deinococcota</taxon>
        <taxon>Deinococci</taxon>
        <taxon>Thermales</taxon>
        <taxon>Thermaceae</taxon>
        <taxon>Meiothermus</taxon>
    </lineage>
</organism>
<accession>A0A399EP07</accession>
<dbReference type="Pfam" id="PF01266">
    <property type="entry name" value="DAO"/>
    <property type="match status" value="1"/>
</dbReference>
<dbReference type="PANTHER" id="PTHR42720">
    <property type="entry name" value="GLYCEROL-3-PHOSPHATE DEHYDROGENASE"/>
    <property type="match status" value="1"/>
</dbReference>
<dbReference type="Gene3D" id="3.50.50.60">
    <property type="entry name" value="FAD/NAD(P)-binding domain"/>
    <property type="match status" value="1"/>
</dbReference>
<dbReference type="EC" id="1.4.3.-" evidence="2"/>
<comment type="caution">
    <text evidence="2">The sequence shown here is derived from an EMBL/GenBank/DDBJ whole genome shotgun (WGS) entry which is preliminary data.</text>
</comment>